<comment type="caution">
    <text evidence="6">The sequence shown here is derived from an EMBL/GenBank/DDBJ whole genome shotgun (WGS) entry which is preliminary data.</text>
</comment>
<dbReference type="PANTHER" id="PTHR30469">
    <property type="entry name" value="MULTIDRUG RESISTANCE PROTEIN MDTA"/>
    <property type="match status" value="1"/>
</dbReference>
<evidence type="ECO:0000256" key="2">
    <source>
        <dbReference type="SAM" id="Coils"/>
    </source>
</evidence>
<dbReference type="NCBIfam" id="TIGR01730">
    <property type="entry name" value="RND_mfp"/>
    <property type="match status" value="1"/>
</dbReference>
<dbReference type="GO" id="GO:0015562">
    <property type="term" value="F:efflux transmembrane transporter activity"/>
    <property type="evidence" value="ECO:0007669"/>
    <property type="project" value="InterPro"/>
</dbReference>
<dbReference type="Proteomes" id="UP000533080">
    <property type="component" value="Unassembled WGS sequence"/>
</dbReference>
<evidence type="ECO:0000256" key="3">
    <source>
        <dbReference type="SAM" id="MobiDB-lite"/>
    </source>
</evidence>
<dbReference type="AlphaFoldDB" id="A0A7Y4IL37"/>
<evidence type="ECO:0000259" key="4">
    <source>
        <dbReference type="Pfam" id="PF25954"/>
    </source>
</evidence>
<dbReference type="InterPro" id="IPR058647">
    <property type="entry name" value="BSH_CzcB-like"/>
</dbReference>
<feature type="compositionally biased region" description="Low complexity" evidence="3">
    <location>
        <begin position="400"/>
        <end position="414"/>
    </location>
</feature>
<accession>A0A7Y4IL37</accession>
<dbReference type="Gene3D" id="2.40.420.20">
    <property type="match status" value="1"/>
</dbReference>
<protein>
    <submittedName>
        <fullName evidence="6">Efflux RND transporter periplasmic adaptor subunit</fullName>
    </submittedName>
</protein>
<dbReference type="InterPro" id="IPR058792">
    <property type="entry name" value="Beta-barrel_RND_2"/>
</dbReference>
<evidence type="ECO:0000256" key="1">
    <source>
        <dbReference type="ARBA" id="ARBA00009477"/>
    </source>
</evidence>
<feature type="coiled-coil region" evidence="2">
    <location>
        <begin position="152"/>
        <end position="179"/>
    </location>
</feature>
<dbReference type="PROSITE" id="PS51257">
    <property type="entry name" value="PROKAR_LIPOPROTEIN"/>
    <property type="match status" value="1"/>
</dbReference>
<evidence type="ECO:0000313" key="7">
    <source>
        <dbReference type="Proteomes" id="UP000533080"/>
    </source>
</evidence>
<dbReference type="GO" id="GO:1990281">
    <property type="term" value="C:efflux pump complex"/>
    <property type="evidence" value="ECO:0007669"/>
    <property type="project" value="TreeGrafter"/>
</dbReference>
<dbReference type="SUPFAM" id="SSF111369">
    <property type="entry name" value="HlyD-like secretion proteins"/>
    <property type="match status" value="1"/>
</dbReference>
<reference evidence="6 7" key="1">
    <citation type="submission" date="2020-05" db="EMBL/GenBank/DDBJ databases">
        <authorList>
            <person name="Whitworth D."/>
        </authorList>
    </citation>
    <scope>NUCLEOTIDE SEQUENCE [LARGE SCALE GENOMIC DNA]</scope>
    <source>
        <strain evidence="6 7">AM005</strain>
    </source>
</reference>
<feature type="domain" description="CzcB-like barrel-sandwich hybrid" evidence="5">
    <location>
        <begin position="75"/>
        <end position="215"/>
    </location>
</feature>
<keyword evidence="2" id="KW-0175">Coiled coil</keyword>
<dbReference type="InterPro" id="IPR006143">
    <property type="entry name" value="RND_pump_MFP"/>
</dbReference>
<evidence type="ECO:0000259" key="5">
    <source>
        <dbReference type="Pfam" id="PF25973"/>
    </source>
</evidence>
<organism evidence="6 7">
    <name type="scientific">Myxococcus xanthus</name>
    <dbReference type="NCBI Taxonomy" id="34"/>
    <lineage>
        <taxon>Bacteria</taxon>
        <taxon>Pseudomonadati</taxon>
        <taxon>Myxococcota</taxon>
        <taxon>Myxococcia</taxon>
        <taxon>Myxococcales</taxon>
        <taxon>Cystobacterineae</taxon>
        <taxon>Myxococcaceae</taxon>
        <taxon>Myxococcus</taxon>
    </lineage>
</organism>
<dbReference type="Gene3D" id="1.10.287.470">
    <property type="entry name" value="Helix hairpin bin"/>
    <property type="match status" value="1"/>
</dbReference>
<comment type="similarity">
    <text evidence="1">Belongs to the membrane fusion protein (MFP) (TC 8.A.1) family.</text>
</comment>
<name>A0A7Y4IL37_MYXXA</name>
<dbReference type="Pfam" id="PF25954">
    <property type="entry name" value="Beta-barrel_RND_2"/>
    <property type="match status" value="1"/>
</dbReference>
<dbReference type="FunFam" id="2.40.30.170:FF:000010">
    <property type="entry name" value="Efflux RND transporter periplasmic adaptor subunit"/>
    <property type="match status" value="1"/>
</dbReference>
<dbReference type="RefSeq" id="WP_171443187.1">
    <property type="nucleotide sequence ID" value="NZ_JABFNS010000083.1"/>
</dbReference>
<dbReference type="Gene3D" id="2.40.30.170">
    <property type="match status" value="1"/>
</dbReference>
<dbReference type="Gene3D" id="2.40.50.100">
    <property type="match status" value="1"/>
</dbReference>
<evidence type="ECO:0000313" key="6">
    <source>
        <dbReference type="EMBL" id="NOJ81094.1"/>
    </source>
</evidence>
<dbReference type="EMBL" id="JABFNT010000076">
    <property type="protein sequence ID" value="NOJ81094.1"/>
    <property type="molecule type" value="Genomic_DNA"/>
</dbReference>
<proteinExistence type="inferred from homology"/>
<sequence>MRRARIRQVFGGTSAGILMGLCALSGCREGEEAAPAPRQEELEVTLGPENVARAEVRRLRSGPGISGNLQARTAAAVRAEVGGTILDIKAQQGQVVKKGEELARIEDVTLKDQLIAASAAVRTARSALQVAEAEQERATRLSKAGVITQRDFERAELSVEQAKGQLAEARSRHALAREQLNRARVVAPFAGVVSERQASAGDVVQPSAPLFTVVDPRTLRLEASVPAAQLEQVKVDTPVEFHVTGYGDRAFRGTVERINPVVDPATGQVRIYVAIPNTDLQLLAGLFAEGRVASKGTQAVAIPIDAIDDTGTEPSVLRIQEGRVRRVSVTLGLRDEVARQVEVRSGLEDGDVVLLGAARSEVAEGGRVKVSPPRPDSKPVEEAGPGVGGSEAPPHPSSGARQPTPRPAATQPPAEDVAPSH</sequence>
<feature type="domain" description="CusB-like beta-barrel" evidence="4">
    <location>
        <begin position="221"/>
        <end position="295"/>
    </location>
</feature>
<dbReference type="Pfam" id="PF25973">
    <property type="entry name" value="BSH_CzcB"/>
    <property type="match status" value="1"/>
</dbReference>
<dbReference type="PANTHER" id="PTHR30469:SF15">
    <property type="entry name" value="HLYD FAMILY OF SECRETION PROTEINS"/>
    <property type="match status" value="1"/>
</dbReference>
<feature type="region of interest" description="Disordered" evidence="3">
    <location>
        <begin position="363"/>
        <end position="421"/>
    </location>
</feature>
<gene>
    <name evidence="6" type="ORF">HNV28_22675</name>
</gene>